<evidence type="ECO:0000256" key="1">
    <source>
        <dbReference type="SAM" id="Phobius"/>
    </source>
</evidence>
<proteinExistence type="predicted"/>
<dbReference type="EMBL" id="JBHSHT010000001">
    <property type="protein sequence ID" value="MFC4824735.1"/>
    <property type="molecule type" value="Genomic_DNA"/>
</dbReference>
<keyword evidence="1" id="KW-0812">Transmembrane</keyword>
<dbReference type="GeneID" id="73044568"/>
<protein>
    <submittedName>
        <fullName evidence="2">Uncharacterized protein</fullName>
    </submittedName>
</protein>
<keyword evidence="1" id="KW-1133">Transmembrane helix</keyword>
<evidence type="ECO:0000313" key="2">
    <source>
        <dbReference type="EMBL" id="MFC4824735.1"/>
    </source>
</evidence>
<comment type="caution">
    <text evidence="2">The sequence shown here is derived from an EMBL/GenBank/DDBJ whole genome shotgun (WGS) entry which is preliminary data.</text>
</comment>
<keyword evidence="3" id="KW-1185">Reference proteome</keyword>
<accession>A0ABD5Q1Z0</accession>
<dbReference type="Proteomes" id="UP001595945">
    <property type="component" value="Unassembled WGS sequence"/>
</dbReference>
<feature type="transmembrane region" description="Helical" evidence="1">
    <location>
        <begin position="12"/>
        <end position="33"/>
    </location>
</feature>
<name>A0ABD5Q1Z0_9EURY</name>
<dbReference type="AlphaFoldDB" id="A0ABD5Q1Z0"/>
<organism evidence="2 3">
    <name type="scientific">Halorussus aquaticus</name>
    <dbReference type="NCBI Taxonomy" id="2953748"/>
    <lineage>
        <taxon>Archaea</taxon>
        <taxon>Methanobacteriati</taxon>
        <taxon>Methanobacteriota</taxon>
        <taxon>Stenosarchaea group</taxon>
        <taxon>Halobacteria</taxon>
        <taxon>Halobacteriales</taxon>
        <taxon>Haladaptataceae</taxon>
        <taxon>Halorussus</taxon>
    </lineage>
</organism>
<keyword evidence="1" id="KW-0472">Membrane</keyword>
<feature type="transmembrane region" description="Helical" evidence="1">
    <location>
        <begin position="39"/>
        <end position="56"/>
    </location>
</feature>
<evidence type="ECO:0000313" key="3">
    <source>
        <dbReference type="Proteomes" id="UP001595945"/>
    </source>
</evidence>
<gene>
    <name evidence="2" type="ORF">ACFO9K_10730</name>
</gene>
<sequence>MVARNESRTATLLGVLAAAVAVVGYVVFGWRFGGDSNPVALGFALLAVVAAVYFTVRSD</sequence>
<reference evidence="2 3" key="1">
    <citation type="journal article" date="2019" name="Int. J. Syst. Evol. Microbiol.">
        <title>The Global Catalogue of Microorganisms (GCM) 10K type strain sequencing project: providing services to taxonomists for standard genome sequencing and annotation.</title>
        <authorList>
            <consortium name="The Broad Institute Genomics Platform"/>
            <consortium name="The Broad Institute Genome Sequencing Center for Infectious Disease"/>
            <person name="Wu L."/>
            <person name="Ma J."/>
        </authorList>
    </citation>
    <scope>NUCLEOTIDE SEQUENCE [LARGE SCALE GENOMIC DNA]</scope>
    <source>
        <strain evidence="2 3">XZYJ18</strain>
    </source>
</reference>
<dbReference type="RefSeq" id="WP_254269543.1">
    <property type="nucleotide sequence ID" value="NZ_CP100400.1"/>
</dbReference>